<keyword evidence="2" id="KW-1185">Reference proteome</keyword>
<dbReference type="RefSeq" id="WP_345637842.1">
    <property type="nucleotide sequence ID" value="NZ_BAABJR010000028.1"/>
</dbReference>
<reference evidence="2" key="1">
    <citation type="journal article" date="2019" name="Int. J. Syst. Evol. Microbiol.">
        <title>The Global Catalogue of Microorganisms (GCM) 10K type strain sequencing project: providing services to taxonomists for standard genome sequencing and annotation.</title>
        <authorList>
            <consortium name="The Broad Institute Genomics Platform"/>
            <consortium name="The Broad Institute Genome Sequencing Center for Infectious Disease"/>
            <person name="Wu L."/>
            <person name="Ma J."/>
        </authorList>
    </citation>
    <scope>NUCLEOTIDE SEQUENCE [LARGE SCALE GENOMIC DNA]</scope>
    <source>
        <strain evidence="2">JCM 18306</strain>
    </source>
</reference>
<gene>
    <name evidence="1" type="ORF">GCM10023323_71920</name>
</gene>
<accession>A0ABP9TFH9</accession>
<evidence type="ECO:0000313" key="1">
    <source>
        <dbReference type="EMBL" id="GAA5216929.1"/>
    </source>
</evidence>
<name>A0ABP9TFH9_9ACTN</name>
<organism evidence="1 2">
    <name type="scientific">Streptomyces thinghirensis</name>
    <dbReference type="NCBI Taxonomy" id="551547"/>
    <lineage>
        <taxon>Bacteria</taxon>
        <taxon>Bacillati</taxon>
        <taxon>Actinomycetota</taxon>
        <taxon>Actinomycetes</taxon>
        <taxon>Kitasatosporales</taxon>
        <taxon>Streptomycetaceae</taxon>
        <taxon>Streptomyces</taxon>
    </lineage>
</organism>
<dbReference type="Proteomes" id="UP001499878">
    <property type="component" value="Unassembled WGS sequence"/>
</dbReference>
<sequence>MGFLSRNNRAREIADEVVVTWRLDSADANRRAAEAVEAKADRLEGAGDRRGAEQIRSWAGEARRVADSMDRRG</sequence>
<dbReference type="EMBL" id="BAABJR010000028">
    <property type="protein sequence ID" value="GAA5216929.1"/>
    <property type="molecule type" value="Genomic_DNA"/>
</dbReference>
<evidence type="ECO:0000313" key="2">
    <source>
        <dbReference type="Proteomes" id="UP001499878"/>
    </source>
</evidence>
<proteinExistence type="predicted"/>
<comment type="caution">
    <text evidence="1">The sequence shown here is derived from an EMBL/GenBank/DDBJ whole genome shotgun (WGS) entry which is preliminary data.</text>
</comment>
<protein>
    <submittedName>
        <fullName evidence="1">Uncharacterized protein</fullName>
    </submittedName>
</protein>